<accession>A0A7S4HJD9</accession>
<dbReference type="PANTHER" id="PTHR47032">
    <property type="entry name" value="UDP-D-XYLOSE:L-FUCOSE ALPHA-1,3-D-XYLOSYLTRANSFERASE-RELATED"/>
    <property type="match status" value="1"/>
</dbReference>
<reference evidence="2" key="1">
    <citation type="submission" date="2021-01" db="EMBL/GenBank/DDBJ databases">
        <authorList>
            <person name="Corre E."/>
            <person name="Pelletier E."/>
            <person name="Niang G."/>
            <person name="Scheremetjew M."/>
            <person name="Finn R."/>
            <person name="Kale V."/>
            <person name="Holt S."/>
            <person name="Cochrane G."/>
            <person name="Meng A."/>
            <person name="Brown T."/>
            <person name="Cohen L."/>
        </authorList>
    </citation>
    <scope>NUCLEOTIDE SEQUENCE</scope>
    <source>
        <strain evidence="2">Isolate 1302-5</strain>
    </source>
</reference>
<dbReference type="GO" id="GO:0005794">
    <property type="term" value="C:Golgi apparatus"/>
    <property type="evidence" value="ECO:0007669"/>
    <property type="project" value="TreeGrafter"/>
</dbReference>
<gene>
    <name evidence="2" type="ORF">OAUR00152_LOCUS735</name>
</gene>
<dbReference type="InterPro" id="IPR005069">
    <property type="entry name" value="Nucl-diP-sugar_transferase"/>
</dbReference>
<dbReference type="Pfam" id="PF03407">
    <property type="entry name" value="Nucleotid_trans"/>
    <property type="match status" value="1"/>
</dbReference>
<sequence length="393" mass="44529">MVVVVAEAGVTMSRRASVRSDPTRDHSYLGTVLRSVARIGIVFLVYSRHSKFFTLLQSYSLGLHVSEVVEVGLPEFVATKVFSNNDRSDRSGDIGNPNSTSNSTKIVAVADTRYKDIAFMWYERMATLGYTTHVVATVDMEAHTFLEEKGVRVETLLPRNSSNWPIPMDRRPQQNKRKIFGTRWVYVLAQLKSGSNVLLTDADNIFVRYLPMEELEASEFDVFHAYAGNFPVRFLSMGFTVCGGMAWIRASPPAIRYVESVLEQCGWSGIMNSFAKCDDQQVVNSKFFSNTLNYTFYSKAPSTDTFWKQSLEGKSQITGHKFKIWDVDTAYRGPIDGYNRCPQHNWVAMPLNTLDDPSNKVKRGDEVGERKLRLSQWMTYCGKTNDSRKIISS</sequence>
<proteinExistence type="predicted"/>
<dbReference type="EMBL" id="HBKQ01001051">
    <property type="protein sequence ID" value="CAE2201055.1"/>
    <property type="molecule type" value="Transcribed_RNA"/>
</dbReference>
<dbReference type="GO" id="GO:0016757">
    <property type="term" value="F:glycosyltransferase activity"/>
    <property type="evidence" value="ECO:0007669"/>
    <property type="project" value="TreeGrafter"/>
</dbReference>
<organism evidence="2">
    <name type="scientific">Odontella aurita</name>
    <dbReference type="NCBI Taxonomy" id="265563"/>
    <lineage>
        <taxon>Eukaryota</taxon>
        <taxon>Sar</taxon>
        <taxon>Stramenopiles</taxon>
        <taxon>Ochrophyta</taxon>
        <taxon>Bacillariophyta</taxon>
        <taxon>Mediophyceae</taxon>
        <taxon>Biddulphiophycidae</taxon>
        <taxon>Eupodiscales</taxon>
        <taxon>Odontellaceae</taxon>
        <taxon>Odontella</taxon>
    </lineage>
</organism>
<dbReference type="PANTHER" id="PTHR47032:SF1">
    <property type="entry name" value="UDP-D-XYLOSE:L-FUCOSE ALPHA-1,3-D-XYLOSYLTRANSFERASE-RELATED"/>
    <property type="match status" value="1"/>
</dbReference>
<protein>
    <recommendedName>
        <fullName evidence="1">Nucleotide-diphospho-sugar transferase domain-containing protein</fullName>
    </recommendedName>
</protein>
<evidence type="ECO:0000313" key="2">
    <source>
        <dbReference type="EMBL" id="CAE2201055.1"/>
    </source>
</evidence>
<dbReference type="InterPro" id="IPR052636">
    <property type="entry name" value="UDP-D-xylose:L-fucose_XylT"/>
</dbReference>
<dbReference type="AlphaFoldDB" id="A0A7S4HJD9"/>
<name>A0A7S4HJD9_9STRA</name>
<feature type="domain" description="Nucleotide-diphospho-sugar transferase" evidence="1">
    <location>
        <begin position="133"/>
        <end position="363"/>
    </location>
</feature>
<evidence type="ECO:0000259" key="1">
    <source>
        <dbReference type="Pfam" id="PF03407"/>
    </source>
</evidence>